<dbReference type="Pfam" id="PF14322">
    <property type="entry name" value="SusD-like_3"/>
    <property type="match status" value="1"/>
</dbReference>
<dbReference type="Gene3D" id="1.25.40.390">
    <property type="match status" value="1"/>
</dbReference>
<dbReference type="OrthoDB" id="5694214at2"/>
<dbReference type="InterPro" id="IPR011990">
    <property type="entry name" value="TPR-like_helical_dom_sf"/>
</dbReference>
<evidence type="ECO:0000313" key="9">
    <source>
        <dbReference type="Proteomes" id="UP000184231"/>
    </source>
</evidence>
<comment type="similarity">
    <text evidence="2">Belongs to the SusD family.</text>
</comment>
<keyword evidence="5" id="KW-0998">Cell outer membrane</keyword>
<dbReference type="RefSeq" id="WP_072765805.1">
    <property type="nucleotide sequence ID" value="NZ_FQYX01000038.1"/>
</dbReference>
<feature type="domain" description="RagB/SusD" evidence="6">
    <location>
        <begin position="331"/>
        <end position="472"/>
    </location>
</feature>
<name>A0A1M6M7Y5_9FLAO</name>
<dbReference type="AlphaFoldDB" id="A0A1M6M7Y5"/>
<evidence type="ECO:0000259" key="6">
    <source>
        <dbReference type="Pfam" id="PF07980"/>
    </source>
</evidence>
<dbReference type="SUPFAM" id="SSF48452">
    <property type="entry name" value="TPR-like"/>
    <property type="match status" value="1"/>
</dbReference>
<evidence type="ECO:0000259" key="7">
    <source>
        <dbReference type="Pfam" id="PF14322"/>
    </source>
</evidence>
<keyword evidence="3" id="KW-0732">Signal</keyword>
<dbReference type="GO" id="GO:0009279">
    <property type="term" value="C:cell outer membrane"/>
    <property type="evidence" value="ECO:0007669"/>
    <property type="project" value="UniProtKB-SubCell"/>
</dbReference>
<sequence length="472" mass="51428">MITYKNILKTTACLTLVLGMGSCSIDDIKPNNQLTQENTIRDEASAQQVLNGVYDLGREFDLAFFPLHLAAYGNEGMITGGLSGGQGFNTNEVPVENRYLTNVYNGHYKIINAANFLIQEVEAGMAVGISEESKMSILSQAKFQRAFSYFNLLRYFGQFYDLDSSYGVVVRTEFSSELNAQPRSSVQEVYNLIIEDLEFGAANGPMFVEHFYTGSLASKALLAKVKLYVGDYAGSAVLANEVINNGEGYALEFQYGDIFNNSFYSSEVIFAPFSGPGSEGGSKMDQINRTTFSETLRSLADAQVGLANDGDLTGTGAAYDPRFSFAYSDATKGVNAQGKYPFGSTVGSQNNTLYHLRLAEVYLIHAEAEARRQGGDLDAALASLNALRDRAGVTPIVLADKASLLEDIRQEKLLELFFENGESWFDVVRYDVLGDLTASSVKATLTSGNKFVLPIPSQVLIGNKAVNQNPGY</sequence>
<dbReference type="Proteomes" id="UP000184231">
    <property type="component" value="Unassembled WGS sequence"/>
</dbReference>
<evidence type="ECO:0000256" key="3">
    <source>
        <dbReference type="ARBA" id="ARBA00022729"/>
    </source>
</evidence>
<evidence type="ECO:0000256" key="1">
    <source>
        <dbReference type="ARBA" id="ARBA00004442"/>
    </source>
</evidence>
<evidence type="ECO:0000256" key="4">
    <source>
        <dbReference type="ARBA" id="ARBA00023136"/>
    </source>
</evidence>
<keyword evidence="9" id="KW-1185">Reference proteome</keyword>
<comment type="subcellular location">
    <subcellularLocation>
        <location evidence="1">Cell outer membrane</location>
    </subcellularLocation>
</comment>
<protein>
    <submittedName>
        <fullName evidence="8">Starch-binding associating with outer membrane</fullName>
    </submittedName>
</protein>
<dbReference type="Pfam" id="PF07980">
    <property type="entry name" value="SusD_RagB"/>
    <property type="match status" value="1"/>
</dbReference>
<dbReference type="InterPro" id="IPR012944">
    <property type="entry name" value="SusD_RagB_dom"/>
</dbReference>
<gene>
    <name evidence="8" type="ORF">SAMN04487911_13812</name>
</gene>
<evidence type="ECO:0000256" key="5">
    <source>
        <dbReference type="ARBA" id="ARBA00023237"/>
    </source>
</evidence>
<evidence type="ECO:0000313" key="8">
    <source>
        <dbReference type="EMBL" id="SHJ79572.1"/>
    </source>
</evidence>
<dbReference type="InterPro" id="IPR033985">
    <property type="entry name" value="SusD-like_N"/>
</dbReference>
<accession>A0A1M6M7Y5</accession>
<dbReference type="PROSITE" id="PS51257">
    <property type="entry name" value="PROKAR_LIPOPROTEIN"/>
    <property type="match status" value="1"/>
</dbReference>
<organism evidence="8 9">
    <name type="scientific">Arenibacter nanhaiticus</name>
    <dbReference type="NCBI Taxonomy" id="558155"/>
    <lineage>
        <taxon>Bacteria</taxon>
        <taxon>Pseudomonadati</taxon>
        <taxon>Bacteroidota</taxon>
        <taxon>Flavobacteriia</taxon>
        <taxon>Flavobacteriales</taxon>
        <taxon>Flavobacteriaceae</taxon>
        <taxon>Arenibacter</taxon>
    </lineage>
</organism>
<proteinExistence type="inferred from homology"/>
<feature type="domain" description="SusD-like N-terminal" evidence="7">
    <location>
        <begin position="28"/>
        <end position="226"/>
    </location>
</feature>
<keyword evidence="4" id="KW-0472">Membrane</keyword>
<dbReference type="STRING" id="558155.SAMN04487911_13812"/>
<reference evidence="9" key="1">
    <citation type="submission" date="2016-11" db="EMBL/GenBank/DDBJ databases">
        <authorList>
            <person name="Varghese N."/>
            <person name="Submissions S."/>
        </authorList>
    </citation>
    <scope>NUCLEOTIDE SEQUENCE [LARGE SCALE GENOMIC DNA]</scope>
    <source>
        <strain evidence="9">CGMCC 1.8863</strain>
    </source>
</reference>
<dbReference type="CDD" id="cd08977">
    <property type="entry name" value="SusD"/>
    <property type="match status" value="1"/>
</dbReference>
<dbReference type="EMBL" id="FQYX01000038">
    <property type="protein sequence ID" value="SHJ79572.1"/>
    <property type="molecule type" value="Genomic_DNA"/>
</dbReference>
<evidence type="ECO:0000256" key="2">
    <source>
        <dbReference type="ARBA" id="ARBA00006275"/>
    </source>
</evidence>